<accession>A0A382UGN2</accession>
<dbReference type="AlphaFoldDB" id="A0A382UGN2"/>
<feature type="non-terminal residue" evidence="1">
    <location>
        <position position="1"/>
    </location>
</feature>
<reference evidence="1" key="1">
    <citation type="submission" date="2018-05" db="EMBL/GenBank/DDBJ databases">
        <authorList>
            <person name="Lanie J.A."/>
            <person name="Ng W.-L."/>
            <person name="Kazmierczak K.M."/>
            <person name="Andrzejewski T.M."/>
            <person name="Davidsen T.M."/>
            <person name="Wayne K.J."/>
            <person name="Tettelin H."/>
            <person name="Glass J.I."/>
            <person name="Rusch D."/>
            <person name="Podicherti R."/>
            <person name="Tsui H.-C.T."/>
            <person name="Winkler M.E."/>
        </authorList>
    </citation>
    <scope>NUCLEOTIDE SEQUENCE</scope>
</reference>
<evidence type="ECO:0000313" key="1">
    <source>
        <dbReference type="EMBL" id="SVD33272.1"/>
    </source>
</evidence>
<sequence length="247" mass="25237">VARSVVQVFAVCSDGLYSGSGTIVLDGSYVLTNAHVVTDDYGNYCALSILAADSASELPVWIADARVIPSAYDSDVDLAVLQLVDVIGQPFLAAGRDPIEIKNVVLGLGDEIKVLGYPGLGGDMITMTGGEISGWMSAVGHIFYKSSARSGPGVSGGAAFDATTGEYVGTPSRGSTLDVGEALVLILPSNLALDLLQAAQQADLPPTPTGPVHPLTGLPAVDGYVDLPALVVKVGNNDSKSLPQVGL</sequence>
<feature type="non-terminal residue" evidence="1">
    <location>
        <position position="247"/>
    </location>
</feature>
<evidence type="ECO:0008006" key="2">
    <source>
        <dbReference type="Google" id="ProtNLM"/>
    </source>
</evidence>
<gene>
    <name evidence="1" type="ORF">METZ01_LOCUS386126</name>
</gene>
<dbReference type="InterPro" id="IPR043504">
    <property type="entry name" value="Peptidase_S1_PA_chymotrypsin"/>
</dbReference>
<dbReference type="SUPFAM" id="SSF50494">
    <property type="entry name" value="Trypsin-like serine proteases"/>
    <property type="match status" value="1"/>
</dbReference>
<dbReference type="Gene3D" id="2.40.10.10">
    <property type="entry name" value="Trypsin-like serine proteases"/>
    <property type="match status" value="2"/>
</dbReference>
<dbReference type="Pfam" id="PF13365">
    <property type="entry name" value="Trypsin_2"/>
    <property type="match status" value="1"/>
</dbReference>
<proteinExistence type="predicted"/>
<name>A0A382UGN2_9ZZZZ</name>
<dbReference type="InterPro" id="IPR009003">
    <property type="entry name" value="Peptidase_S1_PA"/>
</dbReference>
<organism evidence="1">
    <name type="scientific">marine metagenome</name>
    <dbReference type="NCBI Taxonomy" id="408172"/>
    <lineage>
        <taxon>unclassified sequences</taxon>
        <taxon>metagenomes</taxon>
        <taxon>ecological metagenomes</taxon>
    </lineage>
</organism>
<protein>
    <recommendedName>
        <fullName evidence="2">Serine protease</fullName>
    </recommendedName>
</protein>
<dbReference type="EMBL" id="UINC01144017">
    <property type="protein sequence ID" value="SVD33272.1"/>
    <property type="molecule type" value="Genomic_DNA"/>
</dbReference>